<evidence type="ECO:0000313" key="2">
    <source>
        <dbReference type="Proteomes" id="UP001302493"/>
    </source>
</evidence>
<reference evidence="1" key="1">
    <citation type="submission" date="2023-03" db="EMBL/GenBank/DDBJ databases">
        <title>Genome sequence of Brevundimonas nasdae SJTX8.</title>
        <authorList>
            <person name="Liang R."/>
        </authorList>
    </citation>
    <scope>NUCLEOTIDE SEQUENCE</scope>
    <source>
        <strain evidence="1">X8</strain>
    </source>
</reference>
<proteinExistence type="predicted"/>
<gene>
    <name evidence="1" type="ORF">PZA08_12360</name>
</gene>
<evidence type="ECO:0000313" key="1">
    <source>
        <dbReference type="EMBL" id="WOB78104.1"/>
    </source>
</evidence>
<keyword evidence="1" id="KW-0969">Cilium</keyword>
<accession>A0ACD4VNJ4</accession>
<keyword evidence="1" id="KW-0282">Flagellum</keyword>
<keyword evidence="1" id="KW-0966">Cell projection</keyword>
<name>A0ACD4VNJ4_9CAUL</name>
<organism evidence="1 2">
    <name type="scientific">Brevundimonas nasdae</name>
    <dbReference type="NCBI Taxonomy" id="172043"/>
    <lineage>
        <taxon>Bacteria</taxon>
        <taxon>Pseudomonadati</taxon>
        <taxon>Pseudomonadota</taxon>
        <taxon>Alphaproteobacteria</taxon>
        <taxon>Caulobacterales</taxon>
        <taxon>Caulobacteraceae</taxon>
        <taxon>Brevundimonas</taxon>
    </lineage>
</organism>
<sequence>MSTASALLAPAAPVSTGPSAAALGAESADAGLFSSKVADALNAGVHGAPVERMTPGRLTGARSLSVIMAQPMAAEPGTDTPTPTTESVPTISGEIADPAVQPSLADKQQIGTDTAANDDDSSGLVAATPFTAAQLTPAVPVAQSIVVAGSPAVSGDPAEILVDPQAPKDVASVAFVAPEAMTTTVAMTSRSGTAPAAKTAPAPANQDLEAKAALTAATAQAVLSELSEILTTEALTSSPAATKPAEVEAAKASVTPAQPTTTTDGPKPTVAPKPAFTVDGEAAPRPTDAAPPAPANFDAAASTIQVAAANTDKPASPSPIAQSLAAAQISTAQVQIAVTSTTPKPSIIVPAEVVAAISEAASSLTVETAEASHQPAKAALTDTPKLQTALQPATPLRGSLQAVMDQTGDTAVPAVQTGFSEDATPSSAAIEVAAKPTPSSAKIAEPAIAGVAAPEPASPEAPTASPAPVDAQPAQQAAVSSHAQGLPTLSRATVETTAQLAAQMARKLEGRSTRFDMVLTPEDLGRVDVSLEIGKDGQLSARLAFDNPAAAADLKGRADELRRQLQDAGFQVAGDALDFSQRDPSTGGGAFERQQQRNALFAGGSRLAAQADMPIVPAPGAWINHSLTPDRVDLKV</sequence>
<dbReference type="Proteomes" id="UP001302493">
    <property type="component" value="Chromosome"/>
</dbReference>
<dbReference type="EMBL" id="CP119180">
    <property type="protein sequence ID" value="WOB78104.1"/>
    <property type="molecule type" value="Genomic_DNA"/>
</dbReference>
<keyword evidence="2" id="KW-1185">Reference proteome</keyword>
<protein>
    <submittedName>
        <fullName evidence="1">Flagellar hook-length control protein FliK</fullName>
    </submittedName>
</protein>